<dbReference type="Pfam" id="PF05592">
    <property type="entry name" value="Bac_rhamnosid"/>
    <property type="match status" value="1"/>
</dbReference>
<evidence type="ECO:0000256" key="1">
    <source>
        <dbReference type="ARBA" id="ARBA00001445"/>
    </source>
</evidence>
<dbReference type="InterPro" id="IPR013737">
    <property type="entry name" value="Bac_rhamnosid_N"/>
</dbReference>
<dbReference type="PIRSF" id="PIRSF010631">
    <property type="entry name" value="A-rhamnsds"/>
    <property type="match status" value="1"/>
</dbReference>
<evidence type="ECO:0000313" key="10">
    <source>
        <dbReference type="Proteomes" id="UP000766486"/>
    </source>
</evidence>
<keyword evidence="10" id="KW-1185">Reference proteome</keyword>
<dbReference type="Proteomes" id="UP000766486">
    <property type="component" value="Unassembled WGS sequence"/>
</dbReference>
<dbReference type="PANTHER" id="PTHR33307:SF6">
    <property type="entry name" value="ALPHA-RHAMNOSIDASE (EUROFUNG)-RELATED"/>
    <property type="match status" value="1"/>
</dbReference>
<dbReference type="Gene3D" id="2.60.40.10">
    <property type="entry name" value="Immunoglobulins"/>
    <property type="match status" value="1"/>
</dbReference>
<dbReference type="InterPro" id="IPR008902">
    <property type="entry name" value="Rhamnosid_concanavalin"/>
</dbReference>
<evidence type="ECO:0000256" key="4">
    <source>
        <dbReference type="SAM" id="SignalP"/>
    </source>
</evidence>
<dbReference type="InterPro" id="IPR035396">
    <property type="entry name" value="Bac_rhamnosid6H"/>
</dbReference>
<keyword evidence="4" id="KW-0732">Signal</keyword>
<reference evidence="9 10" key="1">
    <citation type="submission" date="2019-06" db="EMBL/GenBank/DDBJ databases">
        <authorList>
            <person name="Broberg M."/>
        </authorList>
    </citation>
    <scope>NUCLEOTIDE SEQUENCE [LARGE SCALE GENOMIC DNA]</scope>
</reference>
<evidence type="ECO:0000256" key="2">
    <source>
        <dbReference type="ARBA" id="ARBA00012652"/>
    </source>
</evidence>
<comment type="catalytic activity">
    <reaction evidence="1">
        <text>Hydrolysis of terminal non-reducing alpha-L-rhamnose residues in alpha-L-rhamnosides.</text>
        <dbReference type="EC" id="3.2.1.40"/>
    </reaction>
</comment>
<dbReference type="InterPro" id="IPR016007">
    <property type="entry name" value="Alpha_rhamnosid"/>
</dbReference>
<dbReference type="Pfam" id="PF08531">
    <property type="entry name" value="Bac_rhamnosid_N"/>
    <property type="match status" value="1"/>
</dbReference>
<dbReference type="Gene3D" id="1.50.10.10">
    <property type="match status" value="1"/>
</dbReference>
<feature type="domain" description="Alpha-L-rhamnosidase concanavalin-like" evidence="5">
    <location>
        <begin position="340"/>
        <end position="434"/>
    </location>
</feature>
<dbReference type="InterPro" id="IPR013783">
    <property type="entry name" value="Ig-like_fold"/>
</dbReference>
<dbReference type="InterPro" id="IPR012341">
    <property type="entry name" value="6hp_glycosidase-like_sf"/>
</dbReference>
<comment type="caution">
    <text evidence="9">The sequence shown here is derived from an EMBL/GenBank/DDBJ whole genome shotgun (WGS) entry which is preliminary data.</text>
</comment>
<evidence type="ECO:0000259" key="6">
    <source>
        <dbReference type="Pfam" id="PF08531"/>
    </source>
</evidence>
<evidence type="ECO:0000259" key="8">
    <source>
        <dbReference type="Pfam" id="PF17390"/>
    </source>
</evidence>
<feature type="signal peptide" evidence="4">
    <location>
        <begin position="1"/>
        <end position="18"/>
    </location>
</feature>
<dbReference type="EMBL" id="CABFNS010000742">
    <property type="protein sequence ID" value="VUC26105.1"/>
    <property type="molecule type" value="Genomic_DNA"/>
</dbReference>
<dbReference type="Gene3D" id="2.60.420.10">
    <property type="entry name" value="Maltose phosphorylase, domain 3"/>
    <property type="match status" value="1"/>
</dbReference>
<accession>A0ABY6U4V4</accession>
<feature type="domain" description="Alpha-L-rhamnosidase six-hairpin glycosidase" evidence="7">
    <location>
        <begin position="441"/>
        <end position="772"/>
    </location>
</feature>
<keyword evidence="3" id="KW-0378">Hydrolase</keyword>
<evidence type="ECO:0000259" key="5">
    <source>
        <dbReference type="Pfam" id="PF05592"/>
    </source>
</evidence>
<dbReference type="Pfam" id="PF25788">
    <property type="entry name" value="Ig_Rha78A_N"/>
    <property type="match status" value="1"/>
</dbReference>
<protein>
    <recommendedName>
        <fullName evidence="2">alpha-L-rhamnosidase</fullName>
        <ecNumber evidence="2">3.2.1.40</ecNumber>
    </recommendedName>
</protein>
<feature type="domain" description="Bacterial alpha-L-rhamnosidase N-terminal" evidence="6">
    <location>
        <begin position="156"/>
        <end position="328"/>
    </location>
</feature>
<sequence length="885" mass="96810">MLLTLVPPFLALIAGAVAETALVTIATITVNDLVNPLAVNSTAPKFGWTLNSPTSRGAGYQSAQIQVLSQSTTVWDSGIVSPAAPTYRYDGPALTARSDYALQIRVLDSAGTWTNWSTGSFGTGLFTESDWSSAKWIAASNAWEQPYLRTTFNVSKTISKARLYISGVGNYESYLNGKKVGDLFLTPGYTQYAVRDFYDTYDVAGQLALGTNAIGIAVGRFYVGARSFGHSSQYGAWDGSMRTKALIVISYVDGTSQTIATGDAWKVRVSGTTSSNKTPDDEYFDASNEWWDWSSPQYDVSSWSSAVVQTKSANILQSTPMEPVKIKESLTAVKIMNPTTGVWVYDFGRNIAGIGRLKVNEAINTTVTMHYAEQVNSDGRVIDKGGRWQWSTYVTAGKGTEIWLPRASYYGFRYIELKGVTTTPDEGTVTALRLHSDVRGTGWFTADNKVLQWIHDATWQTLLNNHLGQPTDGSYLEKLPWTADAALMVETSFSALNLKAQYYKWMQDIEDSGVSNGNIAPWAPSPLGMDAWPSAAWGSSYPEIAWQLYQHYADMTILETSYARIKRYVDYEYSVRNTTTGLAGWEMWGDWVAPVGVNEKTLVGTAFLYKTLTRFAQIASVLGKKGDSDTYETYSQAVNASFHDVYWQPSTGDYRNASTLVAAQTNNLLPIAFNMTSPAQRQGVVDKIATDVKAQDNHLATGLLGTKYLLPVLTDYGYIDLAYAVATQETYPSWGYWRSLGATTLWEEWPATSRSQGHGFFGTVVDWFYQHLAGIKITSPGYATISVKPYVPSSLSSAKGTVTTVRGKVESAWSKSSDGSFILSLTVPTGATARLSLPVSSGQSVYEGDSLVSSGITGVVAVNGQNEKDRSIYIVSSGTYNFTVK</sequence>
<dbReference type="InterPro" id="IPR008928">
    <property type="entry name" value="6-hairpin_glycosidase_sf"/>
</dbReference>
<dbReference type="InterPro" id="IPR035398">
    <property type="entry name" value="Bac_rhamnosid_C"/>
</dbReference>
<evidence type="ECO:0000256" key="3">
    <source>
        <dbReference type="ARBA" id="ARBA00022801"/>
    </source>
</evidence>
<dbReference type="Pfam" id="PF17389">
    <property type="entry name" value="Bac_rhamnosid6H"/>
    <property type="match status" value="1"/>
</dbReference>
<gene>
    <name evidence="9" type="ORF">CLO192961_LOCUS179604</name>
</gene>
<evidence type="ECO:0000313" key="9">
    <source>
        <dbReference type="EMBL" id="VUC26105.1"/>
    </source>
</evidence>
<dbReference type="Gene3D" id="2.60.120.260">
    <property type="entry name" value="Galactose-binding domain-like"/>
    <property type="match status" value="2"/>
</dbReference>
<name>A0ABY6U4V4_BIOOC</name>
<feature type="chain" id="PRO_5046722495" description="alpha-L-rhamnosidase" evidence="4">
    <location>
        <begin position="19"/>
        <end position="885"/>
    </location>
</feature>
<organism evidence="9 10">
    <name type="scientific">Bionectria ochroleuca</name>
    <name type="common">Gliocladium roseum</name>
    <dbReference type="NCBI Taxonomy" id="29856"/>
    <lineage>
        <taxon>Eukaryota</taxon>
        <taxon>Fungi</taxon>
        <taxon>Dikarya</taxon>
        <taxon>Ascomycota</taxon>
        <taxon>Pezizomycotina</taxon>
        <taxon>Sordariomycetes</taxon>
        <taxon>Hypocreomycetidae</taxon>
        <taxon>Hypocreales</taxon>
        <taxon>Bionectriaceae</taxon>
        <taxon>Clonostachys</taxon>
    </lineage>
</organism>
<evidence type="ECO:0000259" key="7">
    <source>
        <dbReference type="Pfam" id="PF17389"/>
    </source>
</evidence>
<proteinExistence type="predicted"/>
<dbReference type="EC" id="3.2.1.40" evidence="2"/>
<dbReference type="SUPFAM" id="SSF48208">
    <property type="entry name" value="Six-hairpin glycosidases"/>
    <property type="match status" value="1"/>
</dbReference>
<dbReference type="PANTHER" id="PTHR33307">
    <property type="entry name" value="ALPHA-RHAMNOSIDASE (EUROFUNG)"/>
    <property type="match status" value="1"/>
</dbReference>
<feature type="domain" description="Alpha-L-rhamnosidase C-terminal" evidence="8">
    <location>
        <begin position="774"/>
        <end position="845"/>
    </location>
</feature>
<dbReference type="Pfam" id="PF17390">
    <property type="entry name" value="Bac_rhamnosid_C"/>
    <property type="match status" value="1"/>
</dbReference>